<dbReference type="InterPro" id="IPR024652">
    <property type="entry name" value="Trichodiene_synth"/>
</dbReference>
<dbReference type="SFLD" id="SFLDG01021">
    <property type="entry name" value="Trichodiene_Synthase_Like"/>
    <property type="match status" value="1"/>
</dbReference>
<keyword evidence="2" id="KW-0456">Lyase</keyword>
<dbReference type="SFLD" id="SFLDS00005">
    <property type="entry name" value="Isoprenoid_Synthase_Type_I"/>
    <property type="match status" value="1"/>
</dbReference>
<evidence type="ECO:0000313" key="3">
    <source>
        <dbReference type="EMBL" id="KAF9075669.1"/>
    </source>
</evidence>
<evidence type="ECO:0000313" key="4">
    <source>
        <dbReference type="Proteomes" id="UP000772434"/>
    </source>
</evidence>
<dbReference type="EMBL" id="JADNRY010000008">
    <property type="protein sequence ID" value="KAF9075669.1"/>
    <property type="molecule type" value="Genomic_DNA"/>
</dbReference>
<protein>
    <submittedName>
        <fullName evidence="3">Terpenoid synthase</fullName>
    </submittedName>
</protein>
<dbReference type="Gene3D" id="1.10.600.10">
    <property type="entry name" value="Farnesyl Diphosphate Synthase"/>
    <property type="match status" value="1"/>
</dbReference>
<sequence>MNAYELVMVGRETASFSVPYIPIDGAHQIKSSSSIVKSLTMKVMSGNSRSSNVLFSVRVEKDISEDYVSRLQLLLHELDYRYVAPPCPSMNFLRSHNEWIHNTLGPTTSWTTSQLDVLEDTSSAVIERSYPSADTEMKAIMAKLTALGIFLDDSVENDVMYEEIGSFGHHLYIGESQPSDILELYHECIKELSHLHEGDPVLRGLAVVPWINFVDACLLEKRLLTIDTELRASPYDMGYQHLAKQRLDGISHAARETSPGASIHFPLYIRNRTGIAEAYAAAIFKCTKEQGLPLSRYIMALPDMSFYIVVMNDLLSFHKEELAGETVNMIHLRTQALKENSGTGASGEWTVLDTFNLLCNEVREAANRIDEIVRLQDIEKIMRDKSHGRGMGLSEVDVTIALQWREFRDGYISWHLESQRYKLDFIRRTNVFCVKIVEVFNYRSESYLTLKLLTTPTM</sequence>
<proteinExistence type="inferred from homology"/>
<evidence type="ECO:0000256" key="1">
    <source>
        <dbReference type="ARBA" id="ARBA00007946"/>
    </source>
</evidence>
<organism evidence="3 4">
    <name type="scientific">Rhodocollybia butyracea</name>
    <dbReference type="NCBI Taxonomy" id="206335"/>
    <lineage>
        <taxon>Eukaryota</taxon>
        <taxon>Fungi</taxon>
        <taxon>Dikarya</taxon>
        <taxon>Basidiomycota</taxon>
        <taxon>Agaricomycotina</taxon>
        <taxon>Agaricomycetes</taxon>
        <taxon>Agaricomycetidae</taxon>
        <taxon>Agaricales</taxon>
        <taxon>Marasmiineae</taxon>
        <taxon>Omphalotaceae</taxon>
        <taxon>Rhodocollybia</taxon>
    </lineage>
</organism>
<reference evidence="3" key="1">
    <citation type="submission" date="2020-11" db="EMBL/GenBank/DDBJ databases">
        <authorList>
            <consortium name="DOE Joint Genome Institute"/>
            <person name="Ahrendt S."/>
            <person name="Riley R."/>
            <person name="Andreopoulos W."/>
            <person name="Labutti K."/>
            <person name="Pangilinan J."/>
            <person name="Ruiz-Duenas F.J."/>
            <person name="Barrasa J.M."/>
            <person name="Sanchez-Garcia M."/>
            <person name="Camarero S."/>
            <person name="Miyauchi S."/>
            <person name="Serrano A."/>
            <person name="Linde D."/>
            <person name="Babiker R."/>
            <person name="Drula E."/>
            <person name="Ayuso-Fernandez I."/>
            <person name="Pacheco R."/>
            <person name="Padilla G."/>
            <person name="Ferreira P."/>
            <person name="Barriuso J."/>
            <person name="Kellner H."/>
            <person name="Castanera R."/>
            <person name="Alfaro M."/>
            <person name="Ramirez L."/>
            <person name="Pisabarro A.G."/>
            <person name="Kuo A."/>
            <person name="Tritt A."/>
            <person name="Lipzen A."/>
            <person name="He G."/>
            <person name="Yan M."/>
            <person name="Ng V."/>
            <person name="Cullen D."/>
            <person name="Martin F."/>
            <person name="Rosso M.-N."/>
            <person name="Henrissat B."/>
            <person name="Hibbett D."/>
            <person name="Martinez A.T."/>
            <person name="Grigoriev I.V."/>
        </authorList>
    </citation>
    <scope>NUCLEOTIDE SEQUENCE</scope>
    <source>
        <strain evidence="3">AH 40177</strain>
    </source>
</reference>
<comment type="caution">
    <text evidence="3">The sequence shown here is derived from an EMBL/GenBank/DDBJ whole genome shotgun (WGS) entry which is preliminary data.</text>
</comment>
<name>A0A9P5Q6G8_9AGAR</name>
<accession>A0A9P5Q6G8</accession>
<dbReference type="SUPFAM" id="SSF48576">
    <property type="entry name" value="Terpenoid synthases"/>
    <property type="match status" value="1"/>
</dbReference>
<comment type="similarity">
    <text evidence="1">Belongs to the trichodiene synthase family.</text>
</comment>
<gene>
    <name evidence="3" type="ORF">BDP27DRAFT_1389727</name>
</gene>
<dbReference type="InterPro" id="IPR008949">
    <property type="entry name" value="Isoprenoid_synthase_dom_sf"/>
</dbReference>
<dbReference type="OrthoDB" id="2998174at2759"/>
<dbReference type="AlphaFoldDB" id="A0A9P5Q6G8"/>
<dbReference type="GO" id="GO:0016838">
    <property type="term" value="F:carbon-oxygen lyase activity, acting on phosphates"/>
    <property type="evidence" value="ECO:0007669"/>
    <property type="project" value="InterPro"/>
</dbReference>
<dbReference type="Proteomes" id="UP000772434">
    <property type="component" value="Unassembled WGS sequence"/>
</dbReference>
<keyword evidence="4" id="KW-1185">Reference proteome</keyword>
<evidence type="ECO:0000256" key="2">
    <source>
        <dbReference type="ARBA" id="ARBA00023239"/>
    </source>
</evidence>